<dbReference type="GO" id="GO:0005096">
    <property type="term" value="F:GTPase activator activity"/>
    <property type="evidence" value="ECO:0007669"/>
    <property type="project" value="TreeGrafter"/>
</dbReference>
<evidence type="ECO:0000313" key="2">
    <source>
        <dbReference type="RefSeq" id="XP_029651119.1"/>
    </source>
</evidence>
<dbReference type="InterPro" id="IPR000156">
    <property type="entry name" value="Ran_bind_dom"/>
</dbReference>
<dbReference type="GO" id="GO:0005643">
    <property type="term" value="C:nuclear pore"/>
    <property type="evidence" value="ECO:0007669"/>
    <property type="project" value="TreeGrafter"/>
</dbReference>
<dbReference type="PANTHER" id="PTHR23138:SF94">
    <property type="entry name" value="RAN BINDING PROTEIN 1"/>
    <property type="match status" value="1"/>
</dbReference>
<dbReference type="KEGG" id="osn:115224376"/>
<evidence type="ECO:0000313" key="1">
    <source>
        <dbReference type="Proteomes" id="UP000515154"/>
    </source>
</evidence>
<dbReference type="Proteomes" id="UP000515154">
    <property type="component" value="Linkage group LG25"/>
</dbReference>
<accession>A0A6P7THR7</accession>
<dbReference type="RefSeq" id="XP_029651119.1">
    <property type="nucleotide sequence ID" value="XM_029795259.2"/>
</dbReference>
<dbReference type="InterPro" id="IPR000697">
    <property type="entry name" value="WH1/EVH1_dom"/>
</dbReference>
<gene>
    <name evidence="2" type="primary">LOC115224376</name>
</gene>
<dbReference type="InterPro" id="IPR011993">
    <property type="entry name" value="PH-like_dom_sf"/>
</dbReference>
<dbReference type="SMART" id="SM00160">
    <property type="entry name" value="RanBD"/>
    <property type="match status" value="1"/>
</dbReference>
<proteinExistence type="predicted"/>
<dbReference type="FunFam" id="2.30.29.30:FF:000136">
    <property type="entry name" value="Ran-specific GTPase-activating protein-like"/>
    <property type="match status" value="1"/>
</dbReference>
<protein>
    <submittedName>
        <fullName evidence="2">Ran-specific GTPase-activating protein</fullName>
    </submittedName>
</protein>
<reference evidence="2" key="1">
    <citation type="submission" date="2025-08" db="UniProtKB">
        <authorList>
            <consortium name="RefSeq"/>
        </authorList>
    </citation>
    <scope>IDENTIFICATION</scope>
</reference>
<dbReference type="CDD" id="cd13179">
    <property type="entry name" value="RanBD_RanBP1"/>
    <property type="match status" value="1"/>
</dbReference>
<dbReference type="InterPro" id="IPR045256">
    <property type="entry name" value="RanBP1_RanBD"/>
</dbReference>
<name>A0A6P7THR7_9MOLL</name>
<dbReference type="GO" id="GO:0005737">
    <property type="term" value="C:cytoplasm"/>
    <property type="evidence" value="ECO:0007669"/>
    <property type="project" value="TreeGrafter"/>
</dbReference>
<dbReference type="SUPFAM" id="SSF50729">
    <property type="entry name" value="PH domain-like"/>
    <property type="match status" value="1"/>
</dbReference>
<dbReference type="InterPro" id="IPR045255">
    <property type="entry name" value="RanBP1-like"/>
</dbReference>
<dbReference type="Pfam" id="PF00638">
    <property type="entry name" value="Ran_BP1"/>
    <property type="match status" value="1"/>
</dbReference>
<sequence length="223" mass="25548">MADDKVKTIENNAEDVVESPEIHFEPIVQLAPIDVKTMEENEEELVRLRAKLFRYVNSDSPEWKERGTGDVKLLRNKDCDQIRLVMRRDKTFKICANHYITKNMELKPSSGSDRAWVWSTLADFADEKTKPELLAIKFANSENAQLFKEKFEEAKKIVLRNCPESSSESEEELADKIDKMKVSSSESAKKEEKNETSSPEKETEKSSCTKDDSTTSVSENKET</sequence>
<dbReference type="PROSITE" id="PS50229">
    <property type="entry name" value="WH1"/>
    <property type="match status" value="1"/>
</dbReference>
<dbReference type="GO" id="GO:0006913">
    <property type="term" value="P:nucleocytoplasmic transport"/>
    <property type="evidence" value="ECO:0007669"/>
    <property type="project" value="InterPro"/>
</dbReference>
<organism evidence="1 2">
    <name type="scientific">Octopus sinensis</name>
    <name type="common">East Asian common octopus</name>
    <dbReference type="NCBI Taxonomy" id="2607531"/>
    <lineage>
        <taxon>Eukaryota</taxon>
        <taxon>Metazoa</taxon>
        <taxon>Spiralia</taxon>
        <taxon>Lophotrochozoa</taxon>
        <taxon>Mollusca</taxon>
        <taxon>Cephalopoda</taxon>
        <taxon>Coleoidea</taxon>
        <taxon>Octopodiformes</taxon>
        <taxon>Octopoda</taxon>
        <taxon>Incirrata</taxon>
        <taxon>Octopodidae</taxon>
        <taxon>Octopus</taxon>
    </lineage>
</organism>
<dbReference type="AlphaFoldDB" id="A0A6P7THR7"/>
<dbReference type="Gene3D" id="2.30.29.30">
    <property type="entry name" value="Pleckstrin-homology domain (PH domain)/Phosphotyrosine-binding domain (PTB)"/>
    <property type="match status" value="1"/>
</dbReference>
<dbReference type="PANTHER" id="PTHR23138">
    <property type="entry name" value="RAN BINDING PROTEIN"/>
    <property type="match status" value="1"/>
</dbReference>
<keyword evidence="1" id="KW-1185">Reference proteome</keyword>
<dbReference type="PROSITE" id="PS50196">
    <property type="entry name" value="RANBD1"/>
    <property type="match status" value="1"/>
</dbReference>